<proteinExistence type="inferred from homology"/>
<evidence type="ECO:0000256" key="1">
    <source>
        <dbReference type="ARBA" id="ARBA00009601"/>
    </source>
</evidence>
<dbReference type="Gene3D" id="3.40.50.11370">
    <property type="match status" value="1"/>
</dbReference>
<dbReference type="eggNOG" id="ENOG502QQS1">
    <property type="taxonomic scope" value="Eukaryota"/>
</dbReference>
<reference evidence="14" key="2">
    <citation type="submission" date="2015-06" db="UniProtKB">
        <authorList>
            <consortium name="EnsemblMetazoa"/>
        </authorList>
    </citation>
    <scope>IDENTIFICATION</scope>
</reference>
<dbReference type="InterPro" id="IPR040464">
    <property type="entry name" value="InsP(3)kin_ATP-grasp"/>
</dbReference>
<dbReference type="SUPFAM" id="SSF56059">
    <property type="entry name" value="Glutathione synthetase ATP-binding domain-like"/>
    <property type="match status" value="1"/>
</dbReference>
<evidence type="ECO:0000256" key="10">
    <source>
        <dbReference type="PIRSR" id="PIRSR038186-2"/>
    </source>
</evidence>
<dbReference type="Pfam" id="PF05770">
    <property type="entry name" value="Ins134_P3_kin"/>
    <property type="match status" value="1"/>
</dbReference>
<evidence type="ECO:0000256" key="2">
    <source>
        <dbReference type="ARBA" id="ARBA00022679"/>
    </source>
</evidence>
<evidence type="ECO:0000256" key="3">
    <source>
        <dbReference type="ARBA" id="ARBA00022723"/>
    </source>
</evidence>
<feature type="binding site" evidence="10">
    <location>
        <position position="306"/>
    </location>
    <ligand>
        <name>Mg(2+)</name>
        <dbReference type="ChEBI" id="CHEBI:18420"/>
        <label>1</label>
    </ligand>
</feature>
<feature type="compositionally biased region" description="Polar residues" evidence="11">
    <location>
        <begin position="339"/>
        <end position="355"/>
    </location>
</feature>
<dbReference type="PANTHER" id="PTHR14217:SF1">
    <property type="entry name" value="INOSITOL-TETRAKISPHOSPHATE 1-KINASE"/>
    <property type="match status" value="1"/>
</dbReference>
<dbReference type="Pfam" id="PF17927">
    <property type="entry name" value="Ins134_P3_kin_N"/>
    <property type="match status" value="1"/>
</dbReference>
<evidence type="ECO:0000256" key="11">
    <source>
        <dbReference type="SAM" id="MobiDB-lite"/>
    </source>
</evidence>
<dbReference type="STRING" id="32264.T1JPU2"/>
<feature type="binding site" evidence="9">
    <location>
        <position position="117"/>
    </location>
    <ligand>
        <name>ATP</name>
        <dbReference type="ChEBI" id="CHEBI:30616"/>
    </ligand>
</feature>
<dbReference type="GO" id="GO:0000287">
    <property type="term" value="F:magnesium ion binding"/>
    <property type="evidence" value="ECO:0007669"/>
    <property type="project" value="InterPro"/>
</dbReference>
<dbReference type="FunFam" id="3.30.470.20:FF:000047">
    <property type="entry name" value="Inositol-tetrakisphosphate 1-kinase 4"/>
    <property type="match status" value="1"/>
</dbReference>
<protein>
    <recommendedName>
        <fullName evidence="8">Inositol-tetrakisphosphate 1-kinase</fullName>
        <ecNumber evidence="8">2.7.1.134</ecNumber>
    </recommendedName>
</protein>
<keyword evidence="2 8" id="KW-0808">Transferase</keyword>
<reference evidence="15" key="1">
    <citation type="submission" date="2011-08" db="EMBL/GenBank/DDBJ databases">
        <authorList>
            <person name="Rombauts S."/>
        </authorList>
    </citation>
    <scope>NUCLEOTIDE SEQUENCE</scope>
    <source>
        <strain evidence="15">London</strain>
    </source>
</reference>
<dbReference type="Gene3D" id="3.30.1490.220">
    <property type="match status" value="1"/>
</dbReference>
<dbReference type="GO" id="GO:0047325">
    <property type="term" value="F:inositol-3,4,5,6-tetrakisphosphate 1-kinase activity"/>
    <property type="evidence" value="ECO:0007669"/>
    <property type="project" value="UniProtKB-EC"/>
</dbReference>
<dbReference type="Proteomes" id="UP000015104">
    <property type="component" value="Unassembled WGS sequence"/>
</dbReference>
<dbReference type="GO" id="GO:0052726">
    <property type="term" value="F:inositol-1,3,4-trisphosphate 5-kinase activity"/>
    <property type="evidence" value="ECO:0007669"/>
    <property type="project" value="InterPro"/>
</dbReference>
<feature type="binding site" evidence="10">
    <location>
        <position position="292"/>
    </location>
    <ligand>
        <name>Mg(2+)</name>
        <dbReference type="ChEBI" id="CHEBI:18420"/>
        <label>1</label>
    </ligand>
</feature>
<feature type="binding site" evidence="9">
    <location>
        <position position="312"/>
    </location>
    <ligand>
        <name>1D-myo-inositol 1,3,4-trisphosphate</name>
        <dbReference type="ChEBI" id="CHEBI:58414"/>
    </ligand>
</feature>
<sequence length="377" mass="42457">MNCEKMSNYHFKNTSVSMAKVGYWWSEKKTQRFNQSELELKLSAIGFNLVRLDLDTDIAKQGPFVAIIHKLSDILIKADSGDEKASGIINAFQNYVNTNPEVVIIDPLPNLRILLSRYEQYKIIKDCPLAFKEGFSTPTFVELTSKDCEINRQKLIANDVKFPFVCKPLEAHGGSFAHQMSIIFNEKGLKDINPPCVAQTFINHNAKLFKIFVIHEKYFVVDRPSLKNFKAGDFPTLHFDSPEVSKANSVSELTELDKDDGGGPTPIVKDEVVSKLVNILRNILGLNLFGIDLIIENQTDRYLIIDMNIFPGYDGVVNHIDLIAEMVSSMVRAKKQASPVKSDNLTESDSGIDTSDSCDENKKVTRLNFQRKKSSLK</sequence>
<feature type="domain" description="Inositol 1,3,4-trisphosphate 5/6-kinase ATP-grasp" evidence="12">
    <location>
        <begin position="133"/>
        <end position="325"/>
    </location>
</feature>
<evidence type="ECO:0000256" key="5">
    <source>
        <dbReference type="ARBA" id="ARBA00022777"/>
    </source>
</evidence>
<evidence type="ECO:0000259" key="12">
    <source>
        <dbReference type="Pfam" id="PF05770"/>
    </source>
</evidence>
<dbReference type="EnsemblMetazoa" id="tetur01g00810.1">
    <property type="protein sequence ID" value="tetur01g00810.1"/>
    <property type="gene ID" value="tetur01g00810"/>
</dbReference>
<feature type="binding site" evidence="9">
    <location>
        <position position="210"/>
    </location>
    <ligand>
        <name>1D-myo-inositol 1,3,4-trisphosphate</name>
        <dbReference type="ChEBI" id="CHEBI:58414"/>
    </ligand>
</feature>
<comment type="catalytic activity">
    <reaction evidence="8">
        <text>1D-myo-inositol 3,4,5,6-tetrakisphosphate + ATP = 1D-myo-inositol 1,3,4,5,6-pentakisphosphate + ADP + H(+)</text>
        <dbReference type="Rhea" id="RHEA:12452"/>
        <dbReference type="ChEBI" id="CHEBI:15378"/>
        <dbReference type="ChEBI" id="CHEBI:30616"/>
        <dbReference type="ChEBI" id="CHEBI:57539"/>
        <dbReference type="ChEBI" id="CHEBI:57733"/>
        <dbReference type="ChEBI" id="CHEBI:456216"/>
        <dbReference type="EC" id="2.7.1.134"/>
    </reaction>
</comment>
<accession>T1JPU2</accession>
<feature type="binding site" evidence="10">
    <location>
        <position position="308"/>
    </location>
    <ligand>
        <name>Mg(2+)</name>
        <dbReference type="ChEBI" id="CHEBI:18420"/>
        <label>2</label>
    </ligand>
</feature>
<comment type="function">
    <text evidence="8">Kinase that can phosphorylate various inositol polyphosphate such as Ins(3,4,5,6)P4 or Ins(1,3,4)P3.</text>
</comment>
<feature type="region of interest" description="Disordered" evidence="11">
    <location>
        <begin position="337"/>
        <end position="360"/>
    </location>
</feature>
<feature type="binding site" evidence="10">
    <location>
        <position position="306"/>
    </location>
    <ligand>
        <name>Mg(2+)</name>
        <dbReference type="ChEBI" id="CHEBI:18420"/>
        <label>2</label>
    </ligand>
</feature>
<feature type="domain" description="Inositol-tetrakisphosphate 1-kinase N-terminal" evidence="13">
    <location>
        <begin position="21"/>
        <end position="109"/>
    </location>
</feature>
<evidence type="ECO:0000256" key="8">
    <source>
        <dbReference type="PIRNR" id="PIRNR038186"/>
    </source>
</evidence>
<feature type="binding site" evidence="9">
    <location>
        <begin position="199"/>
        <end position="210"/>
    </location>
    <ligand>
        <name>ATP</name>
        <dbReference type="ChEBI" id="CHEBI:30616"/>
    </ligand>
</feature>
<dbReference type="PANTHER" id="PTHR14217">
    <property type="entry name" value="INOSITOL-TETRAKISPHOSPHATE 1-KINASE"/>
    <property type="match status" value="1"/>
</dbReference>
<name>T1JPU2_TETUR</name>
<feature type="binding site" evidence="9">
    <location>
        <position position="178"/>
    </location>
    <ligand>
        <name>1D-myo-inositol 1,3,4-trisphosphate</name>
        <dbReference type="ChEBI" id="CHEBI:58414"/>
    </ligand>
</feature>
<dbReference type="EC" id="2.7.1.134" evidence="8"/>
<dbReference type="GO" id="GO:0005737">
    <property type="term" value="C:cytoplasm"/>
    <property type="evidence" value="ECO:0007669"/>
    <property type="project" value="TreeGrafter"/>
</dbReference>
<dbReference type="EMBL" id="CAEY01000430">
    <property type="status" value="NOT_ANNOTATED_CDS"/>
    <property type="molecule type" value="Genomic_DNA"/>
</dbReference>
<evidence type="ECO:0000256" key="6">
    <source>
        <dbReference type="ARBA" id="ARBA00022840"/>
    </source>
</evidence>
<keyword evidence="3 8" id="KW-0479">Metal-binding</keyword>
<keyword evidence="6 8" id="KW-0067">ATP-binding</keyword>
<evidence type="ECO:0000256" key="7">
    <source>
        <dbReference type="ARBA" id="ARBA00022842"/>
    </source>
</evidence>
<dbReference type="GO" id="GO:0052725">
    <property type="term" value="F:inositol-1,3,4-trisphosphate 6-kinase activity"/>
    <property type="evidence" value="ECO:0007669"/>
    <property type="project" value="InterPro"/>
</dbReference>
<organism evidence="14 15">
    <name type="scientific">Tetranychus urticae</name>
    <name type="common">Two-spotted spider mite</name>
    <dbReference type="NCBI Taxonomy" id="32264"/>
    <lineage>
        <taxon>Eukaryota</taxon>
        <taxon>Metazoa</taxon>
        <taxon>Ecdysozoa</taxon>
        <taxon>Arthropoda</taxon>
        <taxon>Chelicerata</taxon>
        <taxon>Arachnida</taxon>
        <taxon>Acari</taxon>
        <taxon>Acariformes</taxon>
        <taxon>Trombidiformes</taxon>
        <taxon>Prostigmata</taxon>
        <taxon>Eleutherengona</taxon>
        <taxon>Raphignathae</taxon>
        <taxon>Tetranychoidea</taxon>
        <taxon>Tetranychidae</taxon>
        <taxon>Tetranychus</taxon>
    </lineage>
</organism>
<keyword evidence="4 8" id="KW-0547">Nucleotide-binding</keyword>
<dbReference type="InterPro" id="IPR041429">
    <property type="entry name" value="ITPK1_N"/>
</dbReference>
<evidence type="ECO:0000256" key="9">
    <source>
        <dbReference type="PIRSR" id="PIRSR038186-1"/>
    </source>
</evidence>
<dbReference type="PIRSF" id="PIRSF038186">
    <property type="entry name" value="ITPK"/>
    <property type="match status" value="1"/>
</dbReference>
<dbReference type="HOGENOM" id="CLU_041857_1_0_1"/>
<dbReference type="AlphaFoldDB" id="T1JPU2"/>
<feature type="binding site" evidence="9">
    <location>
        <position position="29"/>
    </location>
    <ligand>
        <name>1D-myo-inositol 1,3,4-trisphosphate</name>
        <dbReference type="ChEBI" id="CHEBI:58414"/>
    </ligand>
</feature>
<feature type="binding site" evidence="9">
    <location>
        <position position="225"/>
    </location>
    <ligand>
        <name>ATP</name>
        <dbReference type="ChEBI" id="CHEBI:30616"/>
    </ligand>
</feature>
<dbReference type="InterPro" id="IPR008656">
    <property type="entry name" value="Inositol_tetrakis-P_1-kinase"/>
</dbReference>
<evidence type="ECO:0000313" key="14">
    <source>
        <dbReference type="EnsemblMetazoa" id="tetur01g00810.1"/>
    </source>
</evidence>
<keyword evidence="7 8" id="KW-0460">Magnesium</keyword>
<keyword evidence="15" id="KW-1185">Reference proteome</keyword>
<comment type="subunit">
    <text evidence="8">Monomer.</text>
</comment>
<evidence type="ECO:0000256" key="4">
    <source>
        <dbReference type="ARBA" id="ARBA00022741"/>
    </source>
</evidence>
<evidence type="ECO:0000259" key="13">
    <source>
        <dbReference type="Pfam" id="PF17927"/>
    </source>
</evidence>
<dbReference type="GO" id="GO:0005524">
    <property type="term" value="F:ATP binding"/>
    <property type="evidence" value="ECO:0007669"/>
    <property type="project" value="UniProtKB-KW"/>
</dbReference>
<comment type="similarity">
    <text evidence="1 8">Belongs to the ITPK1 family.</text>
</comment>
<comment type="cofactor">
    <cofactor evidence="8 10">
        <name>Mg(2+)</name>
        <dbReference type="ChEBI" id="CHEBI:18420"/>
    </cofactor>
    <text evidence="8 10">Binds 2 magnesium ions per subunit.</text>
</comment>
<dbReference type="Gene3D" id="3.30.470.20">
    <property type="entry name" value="ATP-grasp fold, B domain"/>
    <property type="match status" value="1"/>
</dbReference>
<feature type="binding site" evidence="9">
    <location>
        <position position="308"/>
    </location>
    <ligand>
        <name>1D-myo-inositol 1,3,4-trisphosphate</name>
        <dbReference type="ChEBI" id="CHEBI:58414"/>
    </ligand>
</feature>
<feature type="binding site" evidence="9">
    <location>
        <position position="167"/>
    </location>
    <ligand>
        <name>ATP</name>
        <dbReference type="ChEBI" id="CHEBI:30616"/>
    </ligand>
</feature>
<feature type="binding site" evidence="9">
    <location>
        <position position="70"/>
    </location>
    <ligand>
        <name>1D-myo-inositol 1,3,4-trisphosphate</name>
        <dbReference type="ChEBI" id="CHEBI:58414"/>
    </ligand>
</feature>
<dbReference type="GO" id="GO:0032957">
    <property type="term" value="P:inositol trisphosphate metabolic process"/>
    <property type="evidence" value="ECO:0007669"/>
    <property type="project" value="InterPro"/>
</dbReference>
<keyword evidence="5 8" id="KW-0418">Kinase</keyword>
<evidence type="ECO:0000313" key="15">
    <source>
        <dbReference type="Proteomes" id="UP000015104"/>
    </source>
</evidence>